<dbReference type="InterPro" id="IPR023606">
    <property type="entry name" value="CoA-Trfase_III_dom_1_sf"/>
</dbReference>
<dbReference type="PANTHER" id="PTHR48228">
    <property type="entry name" value="SUCCINYL-COA--D-CITRAMALATE COA-TRANSFERASE"/>
    <property type="match status" value="1"/>
</dbReference>
<dbReference type="SUPFAM" id="SSF89796">
    <property type="entry name" value="CoA-transferase family III (CaiB/BaiF)"/>
    <property type="match status" value="1"/>
</dbReference>
<dbReference type="PANTHER" id="PTHR48228:SF5">
    <property type="entry name" value="ALPHA-METHYLACYL-COA RACEMASE"/>
    <property type="match status" value="1"/>
</dbReference>
<dbReference type="Gene3D" id="3.30.1540.10">
    <property type="entry name" value="formyl-coa transferase, domain 3"/>
    <property type="match status" value="1"/>
</dbReference>
<accession>A0ABW1E6Z7</accession>
<name>A0ABW1E6Z7_9ACTN</name>
<organism evidence="1 2">
    <name type="scientific">Streptomyces chlorus</name>
    <dbReference type="NCBI Taxonomy" id="887452"/>
    <lineage>
        <taxon>Bacteria</taxon>
        <taxon>Bacillati</taxon>
        <taxon>Actinomycetota</taxon>
        <taxon>Actinomycetes</taxon>
        <taxon>Kitasatosporales</taxon>
        <taxon>Streptomycetaceae</taxon>
        <taxon>Streptomyces</taxon>
    </lineage>
</organism>
<dbReference type="Gene3D" id="3.40.50.10540">
    <property type="entry name" value="Crotonobetainyl-coa:carnitine coa-transferase, domain 1"/>
    <property type="match status" value="1"/>
</dbReference>
<keyword evidence="2" id="KW-1185">Reference proteome</keyword>
<dbReference type="Proteomes" id="UP001596180">
    <property type="component" value="Unassembled WGS sequence"/>
</dbReference>
<protein>
    <submittedName>
        <fullName evidence="1">CaiB/BaiF CoA transferase family protein</fullName>
    </submittedName>
</protein>
<dbReference type="InterPro" id="IPR044855">
    <property type="entry name" value="CoA-Trfase_III_dom3_sf"/>
</dbReference>
<dbReference type="GO" id="GO:0016740">
    <property type="term" value="F:transferase activity"/>
    <property type="evidence" value="ECO:0007669"/>
    <property type="project" value="UniProtKB-KW"/>
</dbReference>
<proteinExistence type="predicted"/>
<keyword evidence="1" id="KW-0808">Transferase</keyword>
<dbReference type="InterPro" id="IPR050509">
    <property type="entry name" value="CoA-transferase_III"/>
</dbReference>
<evidence type="ECO:0000313" key="1">
    <source>
        <dbReference type="EMBL" id="MFC5856662.1"/>
    </source>
</evidence>
<dbReference type="EMBL" id="JBHSOA010000131">
    <property type="protein sequence ID" value="MFC5856662.1"/>
    <property type="molecule type" value="Genomic_DNA"/>
</dbReference>
<reference evidence="2" key="1">
    <citation type="journal article" date="2019" name="Int. J. Syst. Evol. Microbiol.">
        <title>The Global Catalogue of Microorganisms (GCM) 10K type strain sequencing project: providing services to taxonomists for standard genome sequencing and annotation.</title>
        <authorList>
            <consortium name="The Broad Institute Genomics Platform"/>
            <consortium name="The Broad Institute Genome Sequencing Center for Infectious Disease"/>
            <person name="Wu L."/>
            <person name="Ma J."/>
        </authorList>
    </citation>
    <scope>NUCLEOTIDE SEQUENCE [LARGE SCALE GENOMIC DNA]</scope>
    <source>
        <strain evidence="2">JCM 10411</strain>
    </source>
</reference>
<dbReference type="Pfam" id="PF02515">
    <property type="entry name" value="CoA_transf_3"/>
    <property type="match status" value="1"/>
</dbReference>
<comment type="caution">
    <text evidence="1">The sequence shown here is derived from an EMBL/GenBank/DDBJ whole genome shotgun (WGS) entry which is preliminary data.</text>
</comment>
<sequence length="419" mass="44540">MSGYSLLAGVRILEVAHLAPSSVGGHLADLGAEVIKVETGPVGDPVRAGGSLAVGGPDGPAFMHLRWNRGKKSVALDLRSDAGKAAFLELAKVSDAVIEGTRAGYLEWLGLGYDVLKETNPALVFCTVSGLGSDGPYRRLGSGGPVFDAYAGLREVATPSTPPDKGMAGSTAPGIAMYGLGAYGAMGILAGILHARRTGAGTRLEVAGIDVAASWIPDETDAALNEGRTTQRSAWLPDGRLPDWPRLEAYRTQDGGAMLFGAHVEKFWRNFCHAVGRQDLLEIDLTTVDEGSARRAETVWRELRAIFLERTREEWTELFLTHDIAGGPVNSVHELIQDPHFKARRNTYTVTYDGVGELELMVSPVRVAGEDFAADLAPELGAHTWEVLRDVAGYDEAVLSELGIKGAPSQAAGRNADAS</sequence>
<gene>
    <name evidence="1" type="ORF">ACFPZI_34415</name>
</gene>
<dbReference type="InterPro" id="IPR003673">
    <property type="entry name" value="CoA-Trfase_fam_III"/>
</dbReference>
<evidence type="ECO:0000313" key="2">
    <source>
        <dbReference type="Proteomes" id="UP001596180"/>
    </source>
</evidence>
<dbReference type="RefSeq" id="WP_381371092.1">
    <property type="nucleotide sequence ID" value="NZ_JBHSOA010000131.1"/>
</dbReference>